<dbReference type="RefSeq" id="WP_141311165.1">
    <property type="nucleotide sequence ID" value="NZ_BJND01000028.1"/>
</dbReference>
<organism evidence="1 2">
    <name type="scientific">Streptomyces spinoverrucosus</name>
    <dbReference type="NCBI Taxonomy" id="284043"/>
    <lineage>
        <taxon>Bacteria</taxon>
        <taxon>Bacillati</taxon>
        <taxon>Actinomycetota</taxon>
        <taxon>Actinomycetes</taxon>
        <taxon>Kitasatosporales</taxon>
        <taxon>Streptomycetaceae</taxon>
        <taxon>Streptomyces</taxon>
    </lineage>
</organism>
<reference evidence="1 2" key="1">
    <citation type="submission" date="2019-06" db="EMBL/GenBank/DDBJ databases">
        <title>Whole genome shotgun sequence of Streptomyces spinoverrucosus NBRC 14228.</title>
        <authorList>
            <person name="Hosoyama A."/>
            <person name="Uohara A."/>
            <person name="Ohji S."/>
            <person name="Ichikawa N."/>
        </authorList>
    </citation>
    <scope>NUCLEOTIDE SEQUENCE [LARGE SCALE GENOMIC DNA]</scope>
    <source>
        <strain evidence="1 2">NBRC 14228</strain>
    </source>
</reference>
<sequence>MTKQLATFTLGGDLTVHPVFHARCPVLQGRGECVLPQRRAGIDESLPGRFVVSTREPEGDLKQWVVTAG</sequence>
<evidence type="ECO:0000313" key="1">
    <source>
        <dbReference type="EMBL" id="GEC06531.1"/>
    </source>
</evidence>
<gene>
    <name evidence="1" type="ORF">SSP24_41860</name>
</gene>
<dbReference type="AlphaFoldDB" id="A0A4Y3VLD0"/>
<dbReference type="OrthoDB" id="116799at2"/>
<dbReference type="EMBL" id="BJND01000028">
    <property type="protein sequence ID" value="GEC06531.1"/>
    <property type="molecule type" value="Genomic_DNA"/>
</dbReference>
<evidence type="ECO:0000313" key="2">
    <source>
        <dbReference type="Proteomes" id="UP000317881"/>
    </source>
</evidence>
<keyword evidence="2" id="KW-1185">Reference proteome</keyword>
<protein>
    <submittedName>
        <fullName evidence="1">Uncharacterized protein</fullName>
    </submittedName>
</protein>
<name>A0A4Y3VLD0_9ACTN</name>
<proteinExistence type="predicted"/>
<dbReference type="Proteomes" id="UP000317881">
    <property type="component" value="Unassembled WGS sequence"/>
</dbReference>
<accession>A0A4Y3VLD0</accession>
<comment type="caution">
    <text evidence="1">The sequence shown here is derived from an EMBL/GenBank/DDBJ whole genome shotgun (WGS) entry which is preliminary data.</text>
</comment>